<gene>
    <name evidence="1" type="ORF">LCGC14_1230650</name>
</gene>
<name>A0A0F9NQU6_9ZZZZ</name>
<sequence length="79" mass="8952">MNKYELPSVHRVSTVIKEFSSQAQFLVISHREENIVNADRIYGVSMQQSGITDIFSVDLEDEAKQLLDLEDSPNLIEGL</sequence>
<dbReference type="InterPro" id="IPR027417">
    <property type="entry name" value="P-loop_NTPase"/>
</dbReference>
<dbReference type="Gene3D" id="3.40.50.300">
    <property type="entry name" value="P-loop containing nucleotide triphosphate hydrolases"/>
    <property type="match status" value="1"/>
</dbReference>
<organism evidence="1">
    <name type="scientific">marine sediment metagenome</name>
    <dbReference type="NCBI Taxonomy" id="412755"/>
    <lineage>
        <taxon>unclassified sequences</taxon>
        <taxon>metagenomes</taxon>
        <taxon>ecological metagenomes</taxon>
    </lineage>
</organism>
<proteinExistence type="predicted"/>
<protein>
    <recommendedName>
        <fullName evidence="2">RecF/RecN/SMC N-terminal domain-containing protein</fullName>
    </recommendedName>
</protein>
<comment type="caution">
    <text evidence="1">The sequence shown here is derived from an EMBL/GenBank/DDBJ whole genome shotgun (WGS) entry which is preliminary data.</text>
</comment>
<evidence type="ECO:0000313" key="1">
    <source>
        <dbReference type="EMBL" id="KKM91230.1"/>
    </source>
</evidence>
<dbReference type="SUPFAM" id="SSF52540">
    <property type="entry name" value="P-loop containing nucleoside triphosphate hydrolases"/>
    <property type="match status" value="1"/>
</dbReference>
<evidence type="ECO:0008006" key="2">
    <source>
        <dbReference type="Google" id="ProtNLM"/>
    </source>
</evidence>
<reference evidence="1" key="1">
    <citation type="journal article" date="2015" name="Nature">
        <title>Complex archaea that bridge the gap between prokaryotes and eukaryotes.</title>
        <authorList>
            <person name="Spang A."/>
            <person name="Saw J.H."/>
            <person name="Jorgensen S.L."/>
            <person name="Zaremba-Niedzwiedzka K."/>
            <person name="Martijn J."/>
            <person name="Lind A.E."/>
            <person name="van Eijk R."/>
            <person name="Schleper C."/>
            <person name="Guy L."/>
            <person name="Ettema T.J."/>
        </authorList>
    </citation>
    <scope>NUCLEOTIDE SEQUENCE</scope>
</reference>
<dbReference type="EMBL" id="LAZR01006565">
    <property type="protein sequence ID" value="KKM91230.1"/>
    <property type="molecule type" value="Genomic_DNA"/>
</dbReference>
<dbReference type="AlphaFoldDB" id="A0A0F9NQU6"/>
<accession>A0A0F9NQU6</accession>